<evidence type="ECO:0000313" key="2">
    <source>
        <dbReference type="EMBL" id="ANH97869.1"/>
    </source>
</evidence>
<accession>A0AAC9BTC6</accession>
<sequence>MDLHQDLPSTLTDDRLPPANGSGRYVSGQNLLHDEVFPTLRVDIGELARFQPAIKNSLGNQPMEIFAIWTFVVTTGICPAKKSHLYRSDPEAENNVDSVLRPGQQSRYDDLVFHPENEPAPWAQTFTVGQANHTSELNYRYDRL</sequence>
<evidence type="ECO:0000256" key="1">
    <source>
        <dbReference type="SAM" id="MobiDB-lite"/>
    </source>
</evidence>
<name>A0AAC9BTC6_9PSED</name>
<dbReference type="RefSeq" id="WP_064587080.1">
    <property type="nucleotide sequence ID" value="NZ_CP015852.1"/>
</dbReference>
<organism evidence="2 3">
    <name type="scientific">Pseudomonas koreensis</name>
    <dbReference type="NCBI Taxonomy" id="198620"/>
    <lineage>
        <taxon>Bacteria</taxon>
        <taxon>Pseudomonadati</taxon>
        <taxon>Pseudomonadota</taxon>
        <taxon>Gammaproteobacteria</taxon>
        <taxon>Pseudomonadales</taxon>
        <taxon>Pseudomonadaceae</taxon>
        <taxon>Pseudomonas</taxon>
    </lineage>
</organism>
<dbReference type="AlphaFoldDB" id="A0AAC9BTC6"/>
<reference evidence="2 3" key="1">
    <citation type="submission" date="2016-05" db="EMBL/GenBank/DDBJ databases">
        <authorList>
            <person name="Wang S."/>
            <person name="Zhu B."/>
        </authorList>
    </citation>
    <scope>NUCLEOTIDE SEQUENCE [LARGE SCALE GENOMIC DNA]</scope>
    <source>
        <strain evidence="2 3">CRS05-R5</strain>
    </source>
</reference>
<dbReference type="GeneID" id="93492138"/>
<dbReference type="Proteomes" id="UP000078142">
    <property type="component" value="Chromosome"/>
</dbReference>
<gene>
    <name evidence="2" type="ORF">A8L59_10755</name>
</gene>
<dbReference type="EMBL" id="CP015852">
    <property type="protein sequence ID" value="ANH97869.1"/>
    <property type="molecule type" value="Genomic_DNA"/>
</dbReference>
<evidence type="ECO:0000313" key="3">
    <source>
        <dbReference type="Proteomes" id="UP000078142"/>
    </source>
</evidence>
<feature type="region of interest" description="Disordered" evidence="1">
    <location>
        <begin position="1"/>
        <end position="23"/>
    </location>
</feature>
<proteinExistence type="predicted"/>
<protein>
    <submittedName>
        <fullName evidence="2">Uncharacterized protein</fullName>
    </submittedName>
</protein>